<dbReference type="AlphaFoldDB" id="A0AB40D0F8"/>
<name>A0AB40D0F8_DIOCR</name>
<evidence type="ECO:0000256" key="5">
    <source>
        <dbReference type="ARBA" id="ARBA00023136"/>
    </source>
</evidence>
<dbReference type="Gene3D" id="3.80.10.10">
    <property type="entry name" value="Ribonuclease Inhibitor"/>
    <property type="match status" value="2"/>
</dbReference>
<dbReference type="Pfam" id="PF00560">
    <property type="entry name" value="LRR_1"/>
    <property type="match status" value="1"/>
</dbReference>
<evidence type="ECO:0000256" key="3">
    <source>
        <dbReference type="ARBA" id="ARBA00022729"/>
    </source>
</evidence>
<evidence type="ECO:0000259" key="6">
    <source>
        <dbReference type="Pfam" id="PF08263"/>
    </source>
</evidence>
<keyword evidence="5" id="KW-0472">Membrane</keyword>
<feature type="domain" description="Leucine-rich repeat-containing N-terminal plant-type" evidence="6">
    <location>
        <begin position="12"/>
        <end position="51"/>
    </location>
</feature>
<keyword evidence="3" id="KW-0732">Signal</keyword>
<accession>A0AB40D0F8</accession>
<evidence type="ECO:0000313" key="7">
    <source>
        <dbReference type="Proteomes" id="UP001515500"/>
    </source>
</evidence>
<evidence type="ECO:0000256" key="4">
    <source>
        <dbReference type="ARBA" id="ARBA00022737"/>
    </source>
</evidence>
<dbReference type="PANTHER" id="PTHR48060:SF21">
    <property type="entry name" value="L DOMAIN-LIKE PROTEIN"/>
    <property type="match status" value="1"/>
</dbReference>
<organism evidence="7 8">
    <name type="scientific">Dioscorea cayennensis subsp. rotundata</name>
    <name type="common">White Guinea yam</name>
    <name type="synonym">Dioscorea rotundata</name>
    <dbReference type="NCBI Taxonomy" id="55577"/>
    <lineage>
        <taxon>Eukaryota</taxon>
        <taxon>Viridiplantae</taxon>
        <taxon>Streptophyta</taxon>
        <taxon>Embryophyta</taxon>
        <taxon>Tracheophyta</taxon>
        <taxon>Spermatophyta</taxon>
        <taxon>Magnoliopsida</taxon>
        <taxon>Liliopsida</taxon>
        <taxon>Dioscoreales</taxon>
        <taxon>Dioscoreaceae</taxon>
        <taxon>Dioscorea</taxon>
    </lineage>
</organism>
<dbReference type="RefSeq" id="XP_039145746.1">
    <property type="nucleotide sequence ID" value="XM_039289812.1"/>
</dbReference>
<proteinExistence type="predicted"/>
<dbReference type="GeneID" id="120282986"/>
<dbReference type="FunFam" id="3.80.10.10:FF:000400">
    <property type="entry name" value="Nuclear pore complex protein NUP107"/>
    <property type="match status" value="1"/>
</dbReference>
<evidence type="ECO:0000256" key="2">
    <source>
        <dbReference type="ARBA" id="ARBA00022614"/>
    </source>
</evidence>
<dbReference type="Pfam" id="PF08263">
    <property type="entry name" value="LRRNT_2"/>
    <property type="match status" value="1"/>
</dbReference>
<dbReference type="GO" id="GO:0016020">
    <property type="term" value="C:membrane"/>
    <property type="evidence" value="ECO:0007669"/>
    <property type="project" value="UniProtKB-SubCell"/>
</dbReference>
<dbReference type="InterPro" id="IPR013210">
    <property type="entry name" value="LRR_N_plant-typ"/>
</dbReference>
<dbReference type="PANTHER" id="PTHR48060">
    <property type="entry name" value="DNA DAMAGE-REPAIR/TOLERATION PROTEIN DRT100"/>
    <property type="match status" value="1"/>
</dbReference>
<dbReference type="SUPFAM" id="SSF52058">
    <property type="entry name" value="L domain-like"/>
    <property type="match status" value="1"/>
</dbReference>
<protein>
    <submittedName>
        <fullName evidence="8">Receptor-like protein kinase At3g47110</fullName>
    </submittedName>
</protein>
<keyword evidence="7" id="KW-1185">Reference proteome</keyword>
<evidence type="ECO:0000256" key="1">
    <source>
        <dbReference type="ARBA" id="ARBA00004370"/>
    </source>
</evidence>
<evidence type="ECO:0000313" key="8">
    <source>
        <dbReference type="RefSeq" id="XP_039145746.1"/>
    </source>
</evidence>
<dbReference type="InterPro" id="IPR001611">
    <property type="entry name" value="Leu-rich_rpt"/>
</dbReference>
<keyword evidence="4" id="KW-0677">Repeat</keyword>
<gene>
    <name evidence="8" type="primary">LOC120282986</name>
</gene>
<dbReference type="InterPro" id="IPR032675">
    <property type="entry name" value="LRR_dom_sf"/>
</dbReference>
<keyword evidence="2" id="KW-0433">Leucine-rich repeat</keyword>
<dbReference type="Proteomes" id="UP001515500">
    <property type="component" value="Chromosome 18"/>
</dbReference>
<dbReference type="InterPro" id="IPR053211">
    <property type="entry name" value="DNA_repair-toleration"/>
</dbReference>
<sequence length="229" mass="24766">MLLRWPRTSSESSDKLALIQFKNAVTQDPLGALKSWNTSLHYCDWTGVTCDHARQRVKVLDLRSNALVGYSSPYITNLSEVIEIHLQNNMEINLLEGSLQSLRHGIIPASLFNLSSLVFLKLALNNLEGRIPGDIGKATRLSFINIYGNLISGTLPSSLFNLTSLYYLAMADNKFHGILPSDMGVTLPNLQVLGGGLNSFTGSIPASLSNASGLTVVDFADCALSGSIP</sequence>
<reference evidence="8" key="1">
    <citation type="submission" date="2025-08" db="UniProtKB">
        <authorList>
            <consortium name="RefSeq"/>
        </authorList>
    </citation>
    <scope>IDENTIFICATION</scope>
</reference>
<comment type="subcellular location">
    <subcellularLocation>
        <location evidence="1">Membrane</location>
    </subcellularLocation>
</comment>